<comment type="caution">
    <text evidence="1">The sequence shown here is derived from an EMBL/GenBank/DDBJ whole genome shotgun (WGS) entry which is preliminary data.</text>
</comment>
<reference evidence="1 2" key="1">
    <citation type="submission" date="2020-07" db="EMBL/GenBank/DDBJ databases">
        <title>Sequencing the genomes of 1000 actinobacteria strains.</title>
        <authorList>
            <person name="Klenk H.-P."/>
        </authorList>
    </citation>
    <scope>NUCLEOTIDE SEQUENCE [LARGE SCALE GENOMIC DNA]</scope>
    <source>
        <strain evidence="1 2">DSM 43461</strain>
    </source>
</reference>
<dbReference type="Gene3D" id="3.40.190.10">
    <property type="entry name" value="Periplasmic binding protein-like II"/>
    <property type="match status" value="2"/>
</dbReference>
<dbReference type="Pfam" id="PF13531">
    <property type="entry name" value="SBP_bac_11"/>
    <property type="match status" value="1"/>
</dbReference>
<evidence type="ECO:0000313" key="1">
    <source>
        <dbReference type="EMBL" id="NYE14856.1"/>
    </source>
</evidence>
<dbReference type="RefSeq" id="WP_179835661.1">
    <property type="nucleotide sequence ID" value="NZ_BMRD01000010.1"/>
</dbReference>
<dbReference type="EMBL" id="JACCBT010000001">
    <property type="protein sequence ID" value="NYE14856.1"/>
    <property type="molecule type" value="Genomic_DNA"/>
</dbReference>
<dbReference type="AlphaFoldDB" id="A0A7Y9KEW3"/>
<dbReference type="SUPFAM" id="SSF53850">
    <property type="entry name" value="Periplasmic binding protein-like II"/>
    <property type="match status" value="1"/>
</dbReference>
<dbReference type="Proteomes" id="UP000591272">
    <property type="component" value="Unassembled WGS sequence"/>
</dbReference>
<gene>
    <name evidence="1" type="ORF">BJ999_005152</name>
</gene>
<accession>A0A7Y9KEW3</accession>
<organism evidence="1 2">
    <name type="scientific">Actinomadura citrea</name>
    <dbReference type="NCBI Taxonomy" id="46158"/>
    <lineage>
        <taxon>Bacteria</taxon>
        <taxon>Bacillati</taxon>
        <taxon>Actinomycetota</taxon>
        <taxon>Actinomycetes</taxon>
        <taxon>Streptosporangiales</taxon>
        <taxon>Thermomonosporaceae</taxon>
        <taxon>Actinomadura</taxon>
    </lineage>
</organism>
<name>A0A7Y9KEW3_9ACTN</name>
<proteinExistence type="predicted"/>
<sequence>MSLEENVKGALNKVALGEADAALVYRADVQSAGTKVHGIAFPESAKAINDYPMATRTKAPQPALAKEFVQLVVSLQGKGGALAAAGFEAP</sequence>
<keyword evidence="2" id="KW-1185">Reference proteome</keyword>
<evidence type="ECO:0000313" key="2">
    <source>
        <dbReference type="Proteomes" id="UP000591272"/>
    </source>
</evidence>
<protein>
    <submittedName>
        <fullName evidence="1">ABC-type molybdate transport system substrate-binding protein</fullName>
    </submittedName>
</protein>